<gene>
    <name evidence="3" type="ORF">P280DRAFT_512180</name>
</gene>
<keyword evidence="2" id="KW-1133">Transmembrane helix</keyword>
<accession>A0A6A6RFD9</accession>
<feature type="transmembrane region" description="Helical" evidence="2">
    <location>
        <begin position="29"/>
        <end position="52"/>
    </location>
</feature>
<name>A0A6A6RFD9_9PLEO</name>
<dbReference type="OrthoDB" id="10616612at2759"/>
<evidence type="ECO:0000256" key="1">
    <source>
        <dbReference type="SAM" id="MobiDB-lite"/>
    </source>
</evidence>
<reference evidence="3" key="1">
    <citation type="journal article" date="2020" name="Stud. Mycol.">
        <title>101 Dothideomycetes genomes: a test case for predicting lifestyles and emergence of pathogens.</title>
        <authorList>
            <person name="Haridas S."/>
            <person name="Albert R."/>
            <person name="Binder M."/>
            <person name="Bloem J."/>
            <person name="Labutti K."/>
            <person name="Salamov A."/>
            <person name="Andreopoulos B."/>
            <person name="Baker S."/>
            <person name="Barry K."/>
            <person name="Bills G."/>
            <person name="Bluhm B."/>
            <person name="Cannon C."/>
            <person name="Castanera R."/>
            <person name="Culley D."/>
            <person name="Daum C."/>
            <person name="Ezra D."/>
            <person name="Gonzalez J."/>
            <person name="Henrissat B."/>
            <person name="Kuo A."/>
            <person name="Liang C."/>
            <person name="Lipzen A."/>
            <person name="Lutzoni F."/>
            <person name="Magnuson J."/>
            <person name="Mondo S."/>
            <person name="Nolan M."/>
            <person name="Ohm R."/>
            <person name="Pangilinan J."/>
            <person name="Park H.-J."/>
            <person name="Ramirez L."/>
            <person name="Alfaro M."/>
            <person name="Sun H."/>
            <person name="Tritt A."/>
            <person name="Yoshinaga Y."/>
            <person name="Zwiers L.-H."/>
            <person name="Turgeon B."/>
            <person name="Goodwin S."/>
            <person name="Spatafora J."/>
            <person name="Crous P."/>
            <person name="Grigoriev I."/>
        </authorList>
    </citation>
    <scope>NUCLEOTIDE SEQUENCE</scope>
    <source>
        <strain evidence="3">CBS 473.64</strain>
    </source>
</reference>
<keyword evidence="2" id="KW-0812">Transmembrane</keyword>
<evidence type="ECO:0000256" key="2">
    <source>
        <dbReference type="SAM" id="Phobius"/>
    </source>
</evidence>
<sequence>MAPTLHETRTSRIWHASASTKWPSYTRYITSYIAAFLVLVAISELSVGSIIANQLFNYKNLGVRCWNEGIPEGAYVGMGAEEVGEVGGVQRMGPVTIVDLGVVRDFKGGMTGIKGMGKWSLGEAVGTGTILFFALIFPFLTLLSTSFCAYWHLRKRPSSSTGSYWPRNTISNRQAVVYAWVSGHRSMDGEEEYGVCRVQGPGRGGESDVGAAGAEVDGSESEGVGGGFGRCDNSM</sequence>
<protein>
    <submittedName>
        <fullName evidence="3">Uncharacterized protein</fullName>
    </submittedName>
</protein>
<keyword evidence="2" id="KW-0472">Membrane</keyword>
<evidence type="ECO:0000313" key="3">
    <source>
        <dbReference type="EMBL" id="KAF2634040.1"/>
    </source>
</evidence>
<organism evidence="3 4">
    <name type="scientific">Massarina eburnea CBS 473.64</name>
    <dbReference type="NCBI Taxonomy" id="1395130"/>
    <lineage>
        <taxon>Eukaryota</taxon>
        <taxon>Fungi</taxon>
        <taxon>Dikarya</taxon>
        <taxon>Ascomycota</taxon>
        <taxon>Pezizomycotina</taxon>
        <taxon>Dothideomycetes</taxon>
        <taxon>Pleosporomycetidae</taxon>
        <taxon>Pleosporales</taxon>
        <taxon>Massarineae</taxon>
        <taxon>Massarinaceae</taxon>
        <taxon>Massarina</taxon>
    </lineage>
</organism>
<feature type="region of interest" description="Disordered" evidence="1">
    <location>
        <begin position="204"/>
        <end position="235"/>
    </location>
</feature>
<dbReference type="Proteomes" id="UP000799753">
    <property type="component" value="Unassembled WGS sequence"/>
</dbReference>
<dbReference type="EMBL" id="MU006895">
    <property type="protein sequence ID" value="KAF2634040.1"/>
    <property type="molecule type" value="Genomic_DNA"/>
</dbReference>
<feature type="transmembrane region" description="Helical" evidence="2">
    <location>
        <begin position="130"/>
        <end position="153"/>
    </location>
</feature>
<keyword evidence="4" id="KW-1185">Reference proteome</keyword>
<dbReference type="AlphaFoldDB" id="A0A6A6RFD9"/>
<evidence type="ECO:0000313" key="4">
    <source>
        <dbReference type="Proteomes" id="UP000799753"/>
    </source>
</evidence>
<proteinExistence type="predicted"/>